<feature type="non-terminal residue" evidence="2">
    <location>
        <position position="182"/>
    </location>
</feature>
<dbReference type="Proteomes" id="UP000014978">
    <property type="component" value="Unassembled WGS sequence"/>
</dbReference>
<evidence type="ECO:0000256" key="1">
    <source>
        <dbReference type="SAM" id="Phobius"/>
    </source>
</evidence>
<sequence length="182" mass="21498">INLCDMNRSGSSMIYSRSGNNTNTYITINTHTNHTINHTTNTHINIIYFILLNTIAIFYSGYNYIFSSINYDIGFLFSNTPIEYITAMLIIFSLIVFKLHIYYCYYMCYRYDDRCIDNSNERDRYDNINNTNTHTTITTANTTTHTNDIIVIVNSLHLMILFIINVCFKDDLLFHNFYLERF</sequence>
<dbReference type="EMBL" id="ATCN01001241">
    <property type="protein sequence ID" value="EPR77823.1"/>
    <property type="molecule type" value="Genomic_DNA"/>
</dbReference>
<keyword evidence="1" id="KW-1133">Transmembrane helix</keyword>
<evidence type="ECO:0000313" key="3">
    <source>
        <dbReference type="Proteomes" id="UP000014978"/>
    </source>
</evidence>
<name>S7XPG1_SPRLO</name>
<gene>
    <name evidence="2" type="ORF">SLOPH_651</name>
</gene>
<dbReference type="HOGENOM" id="CLU_1485516_0_0_1"/>
<dbReference type="InParanoid" id="S7XPG1"/>
<proteinExistence type="predicted"/>
<feature type="transmembrane region" description="Helical" evidence="1">
    <location>
        <begin position="46"/>
        <end position="65"/>
    </location>
</feature>
<organism evidence="2 3">
    <name type="scientific">Spraguea lophii (strain 42_110)</name>
    <name type="common">Microsporidian parasite</name>
    <dbReference type="NCBI Taxonomy" id="1358809"/>
    <lineage>
        <taxon>Eukaryota</taxon>
        <taxon>Fungi</taxon>
        <taxon>Fungi incertae sedis</taxon>
        <taxon>Microsporidia</taxon>
        <taxon>Spragueidae</taxon>
        <taxon>Spraguea</taxon>
    </lineage>
</organism>
<protein>
    <submittedName>
        <fullName evidence="2">Uncharacterized protein</fullName>
    </submittedName>
</protein>
<feature type="transmembrane region" description="Helical" evidence="1">
    <location>
        <begin position="85"/>
        <end position="105"/>
    </location>
</feature>
<comment type="caution">
    <text evidence="2">The sequence shown here is derived from an EMBL/GenBank/DDBJ whole genome shotgun (WGS) entry which is preliminary data.</text>
</comment>
<feature type="non-terminal residue" evidence="2">
    <location>
        <position position="1"/>
    </location>
</feature>
<accession>S7XPG1</accession>
<keyword evidence="1" id="KW-0472">Membrane</keyword>
<evidence type="ECO:0000313" key="2">
    <source>
        <dbReference type="EMBL" id="EPR77823.1"/>
    </source>
</evidence>
<dbReference type="AlphaFoldDB" id="S7XPG1"/>
<keyword evidence="3" id="KW-1185">Reference proteome</keyword>
<keyword evidence="1" id="KW-0812">Transmembrane</keyword>
<dbReference type="VEuPathDB" id="MicrosporidiaDB:SLOPH_651"/>
<reference evidence="3" key="1">
    <citation type="journal article" date="2013" name="PLoS Genet.">
        <title>The genome of Spraguea lophii and the basis of host-microsporidian interactions.</title>
        <authorList>
            <person name="Campbell S.E."/>
            <person name="Williams T.A."/>
            <person name="Yousuf A."/>
            <person name="Soanes D.M."/>
            <person name="Paszkiewicz K.H."/>
            <person name="Williams B.A.P."/>
        </authorList>
    </citation>
    <scope>NUCLEOTIDE SEQUENCE [LARGE SCALE GENOMIC DNA]</scope>
    <source>
        <strain evidence="3">42_110</strain>
    </source>
</reference>